<dbReference type="Gene3D" id="1.10.630.10">
    <property type="entry name" value="Cytochrome P450"/>
    <property type="match status" value="1"/>
</dbReference>
<proteinExistence type="inferred from homology"/>
<dbReference type="Proteomes" id="UP001291309">
    <property type="component" value="Unassembled WGS sequence"/>
</dbReference>
<evidence type="ECO:0000256" key="1">
    <source>
        <dbReference type="RuleBase" id="RU000461"/>
    </source>
</evidence>
<dbReference type="EMBL" id="JAXIVS010000001">
    <property type="protein sequence ID" value="MDY7225203.1"/>
    <property type="molecule type" value="Genomic_DNA"/>
</dbReference>
<gene>
    <name evidence="3" type="ORF">SYV04_02375</name>
</gene>
<evidence type="ECO:0000256" key="2">
    <source>
        <dbReference type="SAM" id="MobiDB-lite"/>
    </source>
</evidence>
<dbReference type="SUPFAM" id="SSF48264">
    <property type="entry name" value="Cytochrome P450"/>
    <property type="match status" value="1"/>
</dbReference>
<accession>A0ABU5GVI8</accession>
<organism evidence="3 4">
    <name type="scientific">Hyalangium rubrum</name>
    <dbReference type="NCBI Taxonomy" id="3103134"/>
    <lineage>
        <taxon>Bacteria</taxon>
        <taxon>Pseudomonadati</taxon>
        <taxon>Myxococcota</taxon>
        <taxon>Myxococcia</taxon>
        <taxon>Myxococcales</taxon>
        <taxon>Cystobacterineae</taxon>
        <taxon>Archangiaceae</taxon>
        <taxon>Hyalangium</taxon>
    </lineage>
</organism>
<dbReference type="InterPro" id="IPR001128">
    <property type="entry name" value="Cyt_P450"/>
</dbReference>
<dbReference type="Pfam" id="PF00067">
    <property type="entry name" value="p450"/>
    <property type="match status" value="1"/>
</dbReference>
<dbReference type="PRINTS" id="PR00463">
    <property type="entry name" value="EP450I"/>
</dbReference>
<dbReference type="InterPro" id="IPR017972">
    <property type="entry name" value="Cyt_P450_CS"/>
</dbReference>
<sequence length="476" mass="53347">MTVTATPSTPRGMDSLPGPRPLPLLGNTLEMKPTSFHLVLEDWARRYGEIYRCHMGPRPVVVLSNPEVIRKVLIDRPATFRRLRNLEKVMEDMNLLGVFPAEGETWRRQRKLLNPGFQATHLETFYPSLSTITQRLRGVMELAAKEAHTVDVLPLIMRYTVDVTCIVSFGLDLNTVEKGSDTLQLQLEQIFAALQHRVVAPFPYWKLLPGTRPVDRALAATRKVMLEIIDSARKAMEREPERAKQPRTLLEAMLVAQDEESDGARLTDDEVIANVVILLLGGEDTTANTITWMLHYLASMPEMQARARQEVDSVLGTETVPTSAHLKRLPYVAGVTQEALRLRSPVPTVLLETNEDTVIDQVAVPAGTMVFCLTRPPCLNNSLFGDAEHFRPERWLPEPPPDTLPHTPRLMMPFGAGSRICPGRSLGLLECALVASTVLRHFELEVVDPNAPVREVNTFTVQPDGVRLRFRQRAST</sequence>
<comment type="caution">
    <text evidence="3">The sequence shown here is derived from an EMBL/GenBank/DDBJ whole genome shotgun (WGS) entry which is preliminary data.</text>
</comment>
<evidence type="ECO:0000313" key="4">
    <source>
        <dbReference type="Proteomes" id="UP001291309"/>
    </source>
</evidence>
<dbReference type="RefSeq" id="WP_321543919.1">
    <property type="nucleotide sequence ID" value="NZ_JAXIVS010000001.1"/>
</dbReference>
<keyword evidence="1" id="KW-0479">Metal-binding</keyword>
<evidence type="ECO:0000313" key="3">
    <source>
        <dbReference type="EMBL" id="MDY7225203.1"/>
    </source>
</evidence>
<dbReference type="PROSITE" id="PS00086">
    <property type="entry name" value="CYTOCHROME_P450"/>
    <property type="match status" value="1"/>
</dbReference>
<dbReference type="PANTHER" id="PTHR24301:SF2">
    <property type="entry name" value="THROMBOXANE-A SYNTHASE"/>
    <property type="match status" value="1"/>
</dbReference>
<dbReference type="InterPro" id="IPR002401">
    <property type="entry name" value="Cyt_P450_E_grp-I"/>
</dbReference>
<dbReference type="InterPro" id="IPR036396">
    <property type="entry name" value="Cyt_P450_sf"/>
</dbReference>
<comment type="similarity">
    <text evidence="1">Belongs to the cytochrome P450 family.</text>
</comment>
<keyword evidence="4" id="KW-1185">Reference proteome</keyword>
<reference evidence="3 4" key="1">
    <citation type="submission" date="2023-12" db="EMBL/GenBank/DDBJ databases">
        <title>the genome sequence of Hyalangium sp. s54d21.</title>
        <authorList>
            <person name="Zhang X."/>
        </authorList>
    </citation>
    <scope>NUCLEOTIDE SEQUENCE [LARGE SCALE GENOMIC DNA]</scope>
    <source>
        <strain evidence="4">s54d21</strain>
    </source>
</reference>
<keyword evidence="1" id="KW-0503">Monooxygenase</keyword>
<name>A0ABU5GVI8_9BACT</name>
<keyword evidence="1" id="KW-0408">Iron</keyword>
<keyword evidence="1" id="KW-0560">Oxidoreductase</keyword>
<dbReference type="PANTHER" id="PTHR24301">
    <property type="entry name" value="THROMBOXANE-A SYNTHASE"/>
    <property type="match status" value="1"/>
</dbReference>
<keyword evidence="1" id="KW-0349">Heme</keyword>
<protein>
    <submittedName>
        <fullName evidence="3">Cytochrome P450</fullName>
    </submittedName>
</protein>
<feature type="region of interest" description="Disordered" evidence="2">
    <location>
        <begin position="1"/>
        <end position="21"/>
    </location>
</feature>
<dbReference type="PRINTS" id="PR00385">
    <property type="entry name" value="P450"/>
</dbReference>